<feature type="region of interest" description="Disordered" evidence="1">
    <location>
        <begin position="86"/>
        <end position="179"/>
    </location>
</feature>
<protein>
    <submittedName>
        <fullName evidence="3">Uncharacterized protein</fullName>
    </submittedName>
</protein>
<feature type="compositionally biased region" description="Polar residues" evidence="1">
    <location>
        <begin position="121"/>
        <end position="136"/>
    </location>
</feature>
<evidence type="ECO:0000313" key="4">
    <source>
        <dbReference type="EMBL" id="KAK3877086.1"/>
    </source>
</evidence>
<sequence>MDMNNGIPWWGIAVLVISCFIISFVFFVIFTVGLDRTKIFISECHRKLYLPHGLNTYTPSTTLPQEVKRPWYDIFTNHREKKTIATSTSKHKAFEEQEVSEPTLHSQEVLLIKPANERQGRNLSGDSGTSVADNNADSSGCSTGGDSDCSSGSDGLHPSSDSGTVQEDPGFPSGEVRYRPQNSAPPYVCHGLPKTCPQPGYVAVGSVPNLTVGMGCDGGVGSSLPQSTPSLGTEMEGAEVRMSGRRTSTGYISMPTSEADGCNMPLSDLGNLTLPHERREGHLPAYSRHFYPYKKAYDFNSPYIKAQSLPWLNLNAGYVAVAQAEAANREMPQTQGYVAVGEVSLPGMKRQSSLLSLPLGVDKAARASDEDRPLGAYCRVGTRGIPATSPPASSPSPGYVSVTPDLTAFTSPRVSPPDKTPYVTYAMAEALSSPTKQPEKSAYVSVGDMPIGRWAHPVHPTSGGEETRDVLSAPVEGTRARPHQPPTRPNTTDATGHHGREGANRFVPLGHSLSKQSSGYASGNVSQETLSFHDPVVMSPKKLLARSQEPHSVVYSPNHNSSMV</sequence>
<proteinExistence type="predicted"/>
<reference evidence="3" key="1">
    <citation type="submission" date="2023-10" db="EMBL/GenBank/DDBJ databases">
        <title>Genome assemblies of two species of porcelain crab, Petrolisthes cinctipes and Petrolisthes manimaculis (Anomura: Porcellanidae).</title>
        <authorList>
            <person name="Angst P."/>
        </authorList>
    </citation>
    <scope>NUCLEOTIDE SEQUENCE</scope>
    <source>
        <strain evidence="3">PB745_01</strain>
        <tissue evidence="3">Gill</tissue>
    </source>
</reference>
<feature type="transmembrane region" description="Helical" evidence="2">
    <location>
        <begin position="12"/>
        <end position="34"/>
    </location>
</feature>
<keyword evidence="2" id="KW-1133">Transmembrane helix</keyword>
<evidence type="ECO:0000313" key="5">
    <source>
        <dbReference type="Proteomes" id="UP001286313"/>
    </source>
</evidence>
<name>A0AAE1EQR0_PETCI</name>
<organism evidence="3 5">
    <name type="scientific">Petrolisthes cinctipes</name>
    <name type="common">Flat porcelain crab</name>
    <dbReference type="NCBI Taxonomy" id="88211"/>
    <lineage>
        <taxon>Eukaryota</taxon>
        <taxon>Metazoa</taxon>
        <taxon>Ecdysozoa</taxon>
        <taxon>Arthropoda</taxon>
        <taxon>Crustacea</taxon>
        <taxon>Multicrustacea</taxon>
        <taxon>Malacostraca</taxon>
        <taxon>Eumalacostraca</taxon>
        <taxon>Eucarida</taxon>
        <taxon>Decapoda</taxon>
        <taxon>Pleocyemata</taxon>
        <taxon>Anomura</taxon>
        <taxon>Galatheoidea</taxon>
        <taxon>Porcellanidae</taxon>
        <taxon>Petrolisthes</taxon>
    </lineage>
</organism>
<comment type="caution">
    <text evidence="3">The sequence shown here is derived from an EMBL/GenBank/DDBJ whole genome shotgun (WGS) entry which is preliminary data.</text>
</comment>
<evidence type="ECO:0000256" key="2">
    <source>
        <dbReference type="SAM" id="Phobius"/>
    </source>
</evidence>
<dbReference type="EMBL" id="JAWQEG010004941">
    <property type="protein sequence ID" value="KAK3859725.1"/>
    <property type="molecule type" value="Genomic_DNA"/>
</dbReference>
<keyword evidence="2" id="KW-0472">Membrane</keyword>
<gene>
    <name evidence="4" type="ORF">Pcinc_018176</name>
    <name evidence="3" type="ORF">Pcinc_034181</name>
</gene>
<feature type="compositionally biased region" description="Low complexity" evidence="1">
    <location>
        <begin position="137"/>
        <end position="155"/>
    </location>
</feature>
<dbReference type="EMBL" id="JAWQEG010001726">
    <property type="protein sequence ID" value="KAK3877086.1"/>
    <property type="molecule type" value="Genomic_DNA"/>
</dbReference>
<evidence type="ECO:0000313" key="3">
    <source>
        <dbReference type="EMBL" id="KAK3859725.1"/>
    </source>
</evidence>
<dbReference type="Proteomes" id="UP001286313">
    <property type="component" value="Unassembled WGS sequence"/>
</dbReference>
<accession>A0AAE1EQR0</accession>
<evidence type="ECO:0000256" key="1">
    <source>
        <dbReference type="SAM" id="MobiDB-lite"/>
    </source>
</evidence>
<feature type="compositionally biased region" description="Polar residues" evidence="1">
    <location>
        <begin position="513"/>
        <end position="525"/>
    </location>
</feature>
<keyword evidence="2" id="KW-0812">Transmembrane</keyword>
<keyword evidence="5" id="KW-1185">Reference proteome</keyword>
<feature type="region of interest" description="Disordered" evidence="1">
    <location>
        <begin position="475"/>
        <end position="525"/>
    </location>
</feature>
<dbReference type="AlphaFoldDB" id="A0AAE1EQR0"/>